<dbReference type="EMBL" id="JANBPW010002526">
    <property type="protein sequence ID" value="KAJ1940502.1"/>
    <property type="molecule type" value="Genomic_DNA"/>
</dbReference>
<organism evidence="1 2">
    <name type="scientific">Linderina macrospora</name>
    <dbReference type="NCBI Taxonomy" id="4868"/>
    <lineage>
        <taxon>Eukaryota</taxon>
        <taxon>Fungi</taxon>
        <taxon>Fungi incertae sedis</taxon>
        <taxon>Zoopagomycota</taxon>
        <taxon>Kickxellomycotina</taxon>
        <taxon>Kickxellomycetes</taxon>
        <taxon>Kickxellales</taxon>
        <taxon>Kickxellaceae</taxon>
        <taxon>Linderina</taxon>
    </lineage>
</organism>
<evidence type="ECO:0000313" key="2">
    <source>
        <dbReference type="Proteomes" id="UP001150603"/>
    </source>
</evidence>
<reference evidence="1" key="1">
    <citation type="submission" date="2022-07" db="EMBL/GenBank/DDBJ databases">
        <title>Phylogenomic reconstructions and comparative analyses of Kickxellomycotina fungi.</title>
        <authorList>
            <person name="Reynolds N.K."/>
            <person name="Stajich J.E."/>
            <person name="Barry K."/>
            <person name="Grigoriev I.V."/>
            <person name="Crous P."/>
            <person name="Smith M.E."/>
        </authorList>
    </citation>
    <scope>NUCLEOTIDE SEQUENCE</scope>
    <source>
        <strain evidence="1">NRRL 5244</strain>
    </source>
</reference>
<sequence>MAPLTGKTVFITGGTRGIGRAIALRCAQDKANVVVVARSASSESPIVSEIIGAGGRALAIKCDIQDEAQVKSAVDLAVEDFGGIDVLVNNATILVLKKTTDITMDEYDLMSRINTRGTFQVVKYALPHLQKSDNGHILTMCPKPQLDERWFRRNLAYSTSKFTMGLMAFGLSAEQRVYGIASNTLWPFSTIDTDGLAECGNAEFQERPRKPAIMADAAYWIVTQNSREFTGNFCLDELVLRESGVTDFEQYNVVPGTKLSELSRDHMVTDEQLERLSELRTLAGQE</sequence>
<accession>A0ACC1J786</accession>
<proteinExistence type="predicted"/>
<name>A0ACC1J786_9FUNG</name>
<gene>
    <name evidence="1" type="ORF">FBU59_003791</name>
</gene>
<keyword evidence="2" id="KW-1185">Reference proteome</keyword>
<evidence type="ECO:0000313" key="1">
    <source>
        <dbReference type="EMBL" id="KAJ1940502.1"/>
    </source>
</evidence>
<comment type="caution">
    <text evidence="1">The sequence shown here is derived from an EMBL/GenBank/DDBJ whole genome shotgun (WGS) entry which is preliminary data.</text>
</comment>
<dbReference type="Proteomes" id="UP001150603">
    <property type="component" value="Unassembled WGS sequence"/>
</dbReference>
<protein>
    <submittedName>
        <fullName evidence="1">Uncharacterized protein</fullName>
    </submittedName>
</protein>